<dbReference type="GO" id="GO:0001669">
    <property type="term" value="C:acrosomal vesicle"/>
    <property type="evidence" value="ECO:0007669"/>
    <property type="project" value="UniProtKB-SubCell"/>
</dbReference>
<dbReference type="Proteomes" id="UP000694549">
    <property type="component" value="Unplaced"/>
</dbReference>
<dbReference type="AlphaFoldDB" id="A0A8B9UTX1"/>
<name>A0A8B9UTX1_9AVES</name>
<accession>A0A8B9UTX1</accession>
<proteinExistence type="predicted"/>
<sequence>MPVVKYPRAVDPLWHEWDEKAQKCGLRHTIYAVNGDQYTGEWLDNLKHGKGTQIWKRTGAIYSGDWKFGKRDGYGSYSIPDPVTKEYKKVYTGWWKNDKKCGYGTLFYPSGECYEGEWSSGLRSGWGRMCYRDGSVYEGQWLAGQPGGQGMLCLCKYQNVHLSLCKTHTEQGWFFPQRQSASRYSPATSQISGCCLASPTQPHLGMEAAALSGSSFGALGWRQQGLGESGCHDAQGHTHGSLLLL</sequence>
<dbReference type="PANTHER" id="PTHR46511">
    <property type="entry name" value="MORN REPEAT-CONTAINING PROTEIN 3"/>
    <property type="match status" value="1"/>
</dbReference>
<dbReference type="SUPFAM" id="SSF82185">
    <property type="entry name" value="Histone H3 K4-specific methyltransferase SET7/9 N-terminal domain"/>
    <property type="match status" value="1"/>
</dbReference>
<reference evidence="6" key="1">
    <citation type="submission" date="2025-08" db="UniProtKB">
        <authorList>
            <consortium name="Ensembl"/>
        </authorList>
    </citation>
    <scope>IDENTIFICATION</scope>
</reference>
<dbReference type="InterPro" id="IPR003409">
    <property type="entry name" value="MORN"/>
</dbReference>
<keyword evidence="3" id="KW-0968">Cytoplasmic vesicle</keyword>
<dbReference type="PANTHER" id="PTHR46511:SF1">
    <property type="entry name" value="MORN REPEAT-CONTAINING PROTEIN 3"/>
    <property type="match status" value="1"/>
</dbReference>
<comment type="function">
    <text evidence="5">Assembles a suppression complex (suppresome) by tethering SIRT1 and MDM2 to regulate composite modifications of p53/TP53. Confers both deacetylation-mediated functional inactivation, by SIRT1, and ubiquitination-dependent degradation, by MDM2, of p53/TP53, promoting a proliferative and cell survival behaviors. May play a role in the regulation of spermatogenesis.</text>
</comment>
<reference evidence="6" key="2">
    <citation type="submission" date="2025-09" db="UniProtKB">
        <authorList>
            <consortium name="Ensembl"/>
        </authorList>
    </citation>
    <scope>IDENTIFICATION</scope>
</reference>
<dbReference type="Gene3D" id="2.20.110.10">
    <property type="entry name" value="Histone H3 K4-specific methyltransferase SET7/9 N-terminal domain"/>
    <property type="match status" value="2"/>
</dbReference>
<comment type="subcellular location">
    <subcellularLocation>
        <location evidence="1">Cytoplasmic vesicle</location>
        <location evidence="1">Secretory vesicle</location>
        <location evidence="1">Acrosome</location>
    </subcellularLocation>
</comment>
<evidence type="ECO:0000313" key="7">
    <source>
        <dbReference type="Proteomes" id="UP000694549"/>
    </source>
</evidence>
<dbReference type="InterPro" id="IPR052472">
    <property type="entry name" value="MORN3"/>
</dbReference>
<dbReference type="Pfam" id="PF02493">
    <property type="entry name" value="MORN"/>
    <property type="match status" value="5"/>
</dbReference>
<organism evidence="6 7">
    <name type="scientific">Anas zonorhyncha</name>
    <name type="common">Eastern spot-billed duck</name>
    <dbReference type="NCBI Taxonomy" id="75864"/>
    <lineage>
        <taxon>Eukaryota</taxon>
        <taxon>Metazoa</taxon>
        <taxon>Chordata</taxon>
        <taxon>Craniata</taxon>
        <taxon>Vertebrata</taxon>
        <taxon>Euteleostomi</taxon>
        <taxon>Archelosauria</taxon>
        <taxon>Archosauria</taxon>
        <taxon>Dinosauria</taxon>
        <taxon>Saurischia</taxon>
        <taxon>Theropoda</taxon>
        <taxon>Coelurosauria</taxon>
        <taxon>Aves</taxon>
        <taxon>Neognathae</taxon>
        <taxon>Galloanserae</taxon>
        <taxon>Anseriformes</taxon>
        <taxon>Anatidae</taxon>
        <taxon>Anatinae</taxon>
        <taxon>Anas</taxon>
    </lineage>
</organism>
<evidence type="ECO:0000313" key="6">
    <source>
        <dbReference type="Ensembl" id="ENSAZOP00000012106.1"/>
    </source>
</evidence>
<keyword evidence="7" id="KW-1185">Reference proteome</keyword>
<dbReference type="SMART" id="SM00698">
    <property type="entry name" value="MORN"/>
    <property type="match status" value="5"/>
</dbReference>
<evidence type="ECO:0000256" key="3">
    <source>
        <dbReference type="ARBA" id="ARBA00023329"/>
    </source>
</evidence>
<evidence type="ECO:0000256" key="4">
    <source>
        <dbReference type="ARBA" id="ARBA00039854"/>
    </source>
</evidence>
<protein>
    <recommendedName>
        <fullName evidence="4">MORN repeat-containing protein 3</fullName>
    </recommendedName>
</protein>
<evidence type="ECO:0000256" key="2">
    <source>
        <dbReference type="ARBA" id="ARBA00022737"/>
    </source>
</evidence>
<dbReference type="Ensembl" id="ENSAZOT00000012936.1">
    <property type="protein sequence ID" value="ENSAZOP00000012106.1"/>
    <property type="gene ID" value="ENSAZOG00000007749.1"/>
</dbReference>
<evidence type="ECO:0000256" key="5">
    <source>
        <dbReference type="ARBA" id="ARBA00045851"/>
    </source>
</evidence>
<evidence type="ECO:0000256" key="1">
    <source>
        <dbReference type="ARBA" id="ARBA00004218"/>
    </source>
</evidence>
<keyword evidence="2" id="KW-0677">Repeat</keyword>